<feature type="region of interest" description="Disordered" evidence="1">
    <location>
        <begin position="92"/>
        <end position="125"/>
    </location>
</feature>
<name>A0AAV5D6X9_ELECO</name>
<organism evidence="2 3">
    <name type="scientific">Eleusine coracana subsp. coracana</name>
    <dbReference type="NCBI Taxonomy" id="191504"/>
    <lineage>
        <taxon>Eukaryota</taxon>
        <taxon>Viridiplantae</taxon>
        <taxon>Streptophyta</taxon>
        <taxon>Embryophyta</taxon>
        <taxon>Tracheophyta</taxon>
        <taxon>Spermatophyta</taxon>
        <taxon>Magnoliopsida</taxon>
        <taxon>Liliopsida</taxon>
        <taxon>Poales</taxon>
        <taxon>Poaceae</taxon>
        <taxon>PACMAD clade</taxon>
        <taxon>Chloridoideae</taxon>
        <taxon>Cynodonteae</taxon>
        <taxon>Eleusininae</taxon>
        <taxon>Eleusine</taxon>
    </lineage>
</organism>
<comment type="caution">
    <text evidence="2">The sequence shown here is derived from an EMBL/GenBank/DDBJ whole genome shotgun (WGS) entry which is preliminary data.</text>
</comment>
<dbReference type="AlphaFoldDB" id="A0AAV5D6X9"/>
<evidence type="ECO:0000313" key="3">
    <source>
        <dbReference type="Proteomes" id="UP001054889"/>
    </source>
</evidence>
<feature type="compositionally biased region" description="Low complexity" evidence="1">
    <location>
        <begin position="92"/>
        <end position="103"/>
    </location>
</feature>
<proteinExistence type="predicted"/>
<sequence length="184" mass="19185">MRQPLRRAVRVRQPAAAGAGVLPAAAAGVLTAAAGAGVQPAAGDADYRLPAAAVGRRRRLRADAGVHADAGVQPDAVRVGLAVHADVQHAAGNALPAGPGLPAQRRRRPPRSGLARGARRGRTPGGLVMAADGGRKHGNHHQVHGSLIPFRVVDNKIREREFGKIFFSFGNSCLFMKFILSSVN</sequence>
<evidence type="ECO:0000313" key="2">
    <source>
        <dbReference type="EMBL" id="GJN06030.1"/>
    </source>
</evidence>
<keyword evidence="3" id="KW-1185">Reference proteome</keyword>
<dbReference type="Proteomes" id="UP001054889">
    <property type="component" value="Unassembled WGS sequence"/>
</dbReference>
<protein>
    <submittedName>
        <fullName evidence="2">Uncharacterized protein</fullName>
    </submittedName>
</protein>
<dbReference type="EMBL" id="BQKI01000012">
    <property type="protein sequence ID" value="GJN06030.1"/>
    <property type="molecule type" value="Genomic_DNA"/>
</dbReference>
<accession>A0AAV5D6X9</accession>
<evidence type="ECO:0000256" key="1">
    <source>
        <dbReference type="SAM" id="MobiDB-lite"/>
    </source>
</evidence>
<gene>
    <name evidence="2" type="primary">ga23715</name>
    <name evidence="2" type="ORF">PR202_ga23715</name>
</gene>
<reference evidence="2" key="1">
    <citation type="journal article" date="2018" name="DNA Res.">
        <title>Multiple hybrid de novo genome assembly of finger millet, an orphan allotetraploid crop.</title>
        <authorList>
            <person name="Hatakeyama M."/>
            <person name="Aluri S."/>
            <person name="Balachadran M.T."/>
            <person name="Sivarajan S.R."/>
            <person name="Patrignani A."/>
            <person name="Gruter S."/>
            <person name="Poveda L."/>
            <person name="Shimizu-Inatsugi R."/>
            <person name="Baeten J."/>
            <person name="Francoijs K.J."/>
            <person name="Nataraja K.N."/>
            <person name="Reddy Y.A.N."/>
            <person name="Phadnis S."/>
            <person name="Ravikumar R.L."/>
            <person name="Schlapbach R."/>
            <person name="Sreeman S.M."/>
            <person name="Shimizu K.K."/>
        </authorList>
    </citation>
    <scope>NUCLEOTIDE SEQUENCE</scope>
</reference>
<reference evidence="2" key="2">
    <citation type="submission" date="2021-12" db="EMBL/GenBank/DDBJ databases">
        <title>Resequencing data analysis of finger millet.</title>
        <authorList>
            <person name="Hatakeyama M."/>
            <person name="Aluri S."/>
            <person name="Balachadran M.T."/>
            <person name="Sivarajan S.R."/>
            <person name="Poveda L."/>
            <person name="Shimizu-Inatsugi R."/>
            <person name="Schlapbach R."/>
            <person name="Sreeman S.M."/>
            <person name="Shimizu K.K."/>
        </authorList>
    </citation>
    <scope>NUCLEOTIDE SEQUENCE</scope>
</reference>